<dbReference type="Proteomes" id="UP000267606">
    <property type="component" value="Unassembled WGS sequence"/>
</dbReference>
<name>A0A183HFW6_9BILA</name>
<gene>
    <name evidence="2" type="ORF">OFLC_LOCUS6377</name>
</gene>
<evidence type="ECO:0000313" key="4">
    <source>
        <dbReference type="WBParaSite" id="OFLC_0000637701-mRNA-1"/>
    </source>
</evidence>
<evidence type="ECO:0000256" key="1">
    <source>
        <dbReference type="SAM" id="MobiDB-lite"/>
    </source>
</evidence>
<dbReference type="STRING" id="387005.A0A183HFW6"/>
<dbReference type="AlphaFoldDB" id="A0A183HFW6"/>
<evidence type="ECO:0000313" key="2">
    <source>
        <dbReference type="EMBL" id="VDO46376.1"/>
    </source>
</evidence>
<proteinExistence type="predicted"/>
<protein>
    <submittedName>
        <fullName evidence="4">Shugoshin_C domain-containing protein</fullName>
    </submittedName>
</protein>
<dbReference type="WBParaSite" id="OFLC_0000637701-mRNA-1">
    <property type="protein sequence ID" value="OFLC_0000637701-mRNA-1"/>
    <property type="gene ID" value="OFLC_0000637701"/>
</dbReference>
<organism evidence="4">
    <name type="scientific">Onchocerca flexuosa</name>
    <dbReference type="NCBI Taxonomy" id="387005"/>
    <lineage>
        <taxon>Eukaryota</taxon>
        <taxon>Metazoa</taxon>
        <taxon>Ecdysozoa</taxon>
        <taxon>Nematoda</taxon>
        <taxon>Chromadorea</taxon>
        <taxon>Rhabditida</taxon>
        <taxon>Spirurina</taxon>
        <taxon>Spiruromorpha</taxon>
        <taxon>Filarioidea</taxon>
        <taxon>Onchocercidae</taxon>
        <taxon>Onchocerca</taxon>
    </lineage>
</organism>
<reference evidence="2 3" key="2">
    <citation type="submission" date="2018-11" db="EMBL/GenBank/DDBJ databases">
        <authorList>
            <consortium name="Pathogen Informatics"/>
        </authorList>
    </citation>
    <scope>NUCLEOTIDE SEQUENCE [LARGE SCALE GENOMIC DNA]</scope>
</reference>
<sequence length="251" mass="28226">MPFIIPSQQKETSTTYGQLPLQTDAIYPEDVSSKCATPKIAKTLSPIQLKRSNKLSNHRNLFKHMTLSKTFLSRATDGSDKMKIMEAVTTEDKEMLKREHSSPISFDRGKHSPMEAKARDESASIRSGEILEGENSKIVQEVGVNCFADKRRVKKKTLVRSLTVYVAASDEQSTSTPESKITLGKCGVDTKHNMDSPPVLVSNKPVLRGNTETSRLRSNRRPQLLKSQSVVDSRCEINGTYFCFCFCFYFF</sequence>
<dbReference type="EMBL" id="UZAJ01006022">
    <property type="protein sequence ID" value="VDO46376.1"/>
    <property type="molecule type" value="Genomic_DNA"/>
</dbReference>
<keyword evidence="3" id="KW-1185">Reference proteome</keyword>
<reference evidence="4" key="1">
    <citation type="submission" date="2016-06" db="UniProtKB">
        <authorList>
            <consortium name="WormBaseParasite"/>
        </authorList>
    </citation>
    <scope>IDENTIFICATION</scope>
</reference>
<evidence type="ECO:0000313" key="3">
    <source>
        <dbReference type="Proteomes" id="UP000267606"/>
    </source>
</evidence>
<accession>A0A183HFW6</accession>
<feature type="region of interest" description="Disordered" evidence="1">
    <location>
        <begin position="92"/>
        <end position="123"/>
    </location>
</feature>